<comment type="subcellular location">
    <subcellularLocation>
        <location evidence="1">Membrane</location>
        <topology evidence="1">Multi-pass membrane protein</topology>
    </subcellularLocation>
</comment>
<evidence type="ECO:0000256" key="1">
    <source>
        <dbReference type="ARBA" id="ARBA00004141"/>
    </source>
</evidence>
<keyword evidence="4 5" id="KW-0472">Membrane</keyword>
<evidence type="ECO:0000259" key="6">
    <source>
        <dbReference type="Pfam" id="PF04932"/>
    </source>
</evidence>
<dbReference type="InterPro" id="IPR017528">
    <property type="entry name" value="CHP03097O-antigen_lig-rel"/>
</dbReference>
<dbReference type="EMBL" id="PHEX01000035">
    <property type="protein sequence ID" value="PKQ28044.1"/>
    <property type="molecule type" value="Genomic_DNA"/>
</dbReference>
<feature type="transmembrane region" description="Helical" evidence="5">
    <location>
        <begin position="194"/>
        <end position="211"/>
    </location>
</feature>
<dbReference type="Proteomes" id="UP000233654">
    <property type="component" value="Unassembled WGS sequence"/>
</dbReference>
<reference evidence="8 9" key="1">
    <citation type="journal article" date="2017" name="ISME J.">
        <title>Potential for microbial H2 and metal transformations associated with novel bacteria and archaea in deep terrestrial subsurface sediments.</title>
        <authorList>
            <person name="Hernsdorf A.W."/>
            <person name="Amano Y."/>
            <person name="Miyakawa K."/>
            <person name="Ise K."/>
            <person name="Suzuki Y."/>
            <person name="Anantharaman K."/>
            <person name="Probst A."/>
            <person name="Burstein D."/>
            <person name="Thomas B.C."/>
            <person name="Banfield J.F."/>
        </authorList>
    </citation>
    <scope>NUCLEOTIDE SEQUENCE [LARGE SCALE GENOMIC DNA]</scope>
    <source>
        <strain evidence="8">HGW-Actinobacteria-3</strain>
    </source>
</reference>
<organism evidence="8 9">
    <name type="scientific">Candidatus Anoxymicrobium japonicum</name>
    <dbReference type="NCBI Taxonomy" id="2013648"/>
    <lineage>
        <taxon>Bacteria</taxon>
        <taxon>Bacillati</taxon>
        <taxon>Actinomycetota</taxon>
        <taxon>Candidatus Geothermincolia</taxon>
        <taxon>Candidatus Geothermincolales</taxon>
        <taxon>Candidatus Anoxymicrobiaceae</taxon>
        <taxon>Candidatus Anoxymicrobium</taxon>
    </lineage>
</organism>
<evidence type="ECO:0000256" key="2">
    <source>
        <dbReference type="ARBA" id="ARBA00022692"/>
    </source>
</evidence>
<dbReference type="PANTHER" id="PTHR37422:SF13">
    <property type="entry name" value="LIPOPOLYSACCHARIDE BIOSYNTHESIS PROTEIN PA4999-RELATED"/>
    <property type="match status" value="1"/>
</dbReference>
<evidence type="ECO:0000259" key="7">
    <source>
        <dbReference type="Pfam" id="PF19358"/>
    </source>
</evidence>
<proteinExistence type="predicted"/>
<feature type="domain" description="DUF5935" evidence="7">
    <location>
        <begin position="1"/>
        <end position="187"/>
    </location>
</feature>
<accession>A0A2N3G630</accession>
<keyword evidence="3 5" id="KW-1133">Transmembrane helix</keyword>
<feature type="transmembrane region" description="Helical" evidence="5">
    <location>
        <begin position="322"/>
        <end position="346"/>
    </location>
</feature>
<dbReference type="InterPro" id="IPR045979">
    <property type="entry name" value="DUF5935"/>
</dbReference>
<evidence type="ECO:0000256" key="3">
    <source>
        <dbReference type="ARBA" id="ARBA00022989"/>
    </source>
</evidence>
<dbReference type="Pfam" id="PF19358">
    <property type="entry name" value="DUF5935"/>
    <property type="match status" value="1"/>
</dbReference>
<dbReference type="GO" id="GO:0016020">
    <property type="term" value="C:membrane"/>
    <property type="evidence" value="ECO:0007669"/>
    <property type="project" value="UniProtKB-SubCell"/>
</dbReference>
<feature type="domain" description="O-antigen ligase-related" evidence="6">
    <location>
        <begin position="201"/>
        <end position="339"/>
    </location>
</feature>
<dbReference type="AlphaFoldDB" id="A0A2N3G630"/>
<evidence type="ECO:0000313" key="8">
    <source>
        <dbReference type="EMBL" id="PKQ28044.1"/>
    </source>
</evidence>
<protein>
    <submittedName>
        <fullName evidence="8">Putative O-glycosylation ligase, exosortase A system-associated</fullName>
    </submittedName>
</protein>
<gene>
    <name evidence="8" type="ORF">CVT63_04760</name>
</gene>
<dbReference type="GO" id="GO:0016874">
    <property type="term" value="F:ligase activity"/>
    <property type="evidence" value="ECO:0007669"/>
    <property type="project" value="UniProtKB-KW"/>
</dbReference>
<keyword evidence="8" id="KW-0436">Ligase</keyword>
<feature type="transmembrane region" description="Helical" evidence="5">
    <location>
        <begin position="237"/>
        <end position="254"/>
    </location>
</feature>
<dbReference type="InterPro" id="IPR007016">
    <property type="entry name" value="O-antigen_ligase-rel_domated"/>
</dbReference>
<feature type="transmembrane region" description="Helical" evidence="5">
    <location>
        <begin position="129"/>
        <end position="151"/>
    </location>
</feature>
<comment type="caution">
    <text evidence="8">The sequence shown here is derived from an EMBL/GenBank/DDBJ whole genome shotgun (WGS) entry which is preliminary data.</text>
</comment>
<sequence>MRDIVLTLLVAGILPFTLKKPHYGLLLWIWLGIMNPHRLTYGFAYNLPFAQISAIFFFLGILFNLKQTYRFPWNGITVTMLAFVLWIGVSPWFSFHPEFEFEFWVRVFKIQLMVLVGFLVIGNRQQLNAVIAVLALSVGFYGIKGGIFTILTGGGNRVWGPDFTFIADNNTLALAVVMIVPLFRYLQLEMENKWIKWGCIAAMLLCIASALGSHSRGAFLAIVAMSIFLWLKSPKKLGLGIAMAIAVAMFLPFLPEEWYARMSTIQTYDQDASAGGRINAWWVAWNVAVDRFPIGAGFKMYMADVFAMYAPNPLDIHAAHSIYFQVLGEHGFFGLFLFLTIFVLAWRYGSYIIRETRNQPELTWARNLAAMTQVSLVGYAIGGAFLSLSYFDLPYYLVLVLVVLKGIIRDETLRRTAESNAAKPDMNLQTPTAQYKLR</sequence>
<evidence type="ECO:0000313" key="9">
    <source>
        <dbReference type="Proteomes" id="UP000233654"/>
    </source>
</evidence>
<dbReference type="InterPro" id="IPR051533">
    <property type="entry name" value="WaaL-like"/>
</dbReference>
<dbReference type="Pfam" id="PF04932">
    <property type="entry name" value="Wzy_C"/>
    <property type="match status" value="1"/>
</dbReference>
<feature type="transmembrane region" description="Helical" evidence="5">
    <location>
        <begin position="163"/>
        <end position="182"/>
    </location>
</feature>
<feature type="transmembrane region" description="Helical" evidence="5">
    <location>
        <begin position="393"/>
        <end position="408"/>
    </location>
</feature>
<feature type="transmembrane region" description="Helical" evidence="5">
    <location>
        <begin position="75"/>
        <end position="95"/>
    </location>
</feature>
<dbReference type="PANTHER" id="PTHR37422">
    <property type="entry name" value="TEICHURONIC ACID BIOSYNTHESIS PROTEIN TUAE"/>
    <property type="match status" value="1"/>
</dbReference>
<feature type="transmembrane region" description="Helical" evidence="5">
    <location>
        <begin position="43"/>
        <end position="63"/>
    </location>
</feature>
<feature type="transmembrane region" description="Helical" evidence="5">
    <location>
        <begin position="367"/>
        <end position="387"/>
    </location>
</feature>
<evidence type="ECO:0000256" key="4">
    <source>
        <dbReference type="ARBA" id="ARBA00023136"/>
    </source>
</evidence>
<keyword evidence="2 5" id="KW-0812">Transmembrane</keyword>
<name>A0A2N3G630_9ACTN</name>
<evidence type="ECO:0000256" key="5">
    <source>
        <dbReference type="SAM" id="Phobius"/>
    </source>
</evidence>
<dbReference type="NCBIfam" id="TIGR03097">
    <property type="entry name" value="PEP_O_lig_1"/>
    <property type="match status" value="1"/>
</dbReference>
<feature type="transmembrane region" description="Helical" evidence="5">
    <location>
        <begin position="101"/>
        <end position="122"/>
    </location>
</feature>